<organism evidence="1 2">
    <name type="scientific">Romanomermis culicivorax</name>
    <name type="common">Nematode worm</name>
    <dbReference type="NCBI Taxonomy" id="13658"/>
    <lineage>
        <taxon>Eukaryota</taxon>
        <taxon>Metazoa</taxon>
        <taxon>Ecdysozoa</taxon>
        <taxon>Nematoda</taxon>
        <taxon>Enoplea</taxon>
        <taxon>Dorylaimia</taxon>
        <taxon>Mermithida</taxon>
        <taxon>Mermithoidea</taxon>
        <taxon>Mermithidae</taxon>
        <taxon>Romanomermis</taxon>
    </lineage>
</organism>
<name>A0A915IY50_ROMCU</name>
<protein>
    <submittedName>
        <fullName evidence="2">Uncharacterized protein</fullName>
    </submittedName>
</protein>
<dbReference type="WBParaSite" id="nRc.2.0.1.t18758-RA">
    <property type="protein sequence ID" value="nRc.2.0.1.t18758-RA"/>
    <property type="gene ID" value="nRc.2.0.1.g18758"/>
</dbReference>
<proteinExistence type="predicted"/>
<evidence type="ECO:0000313" key="1">
    <source>
        <dbReference type="Proteomes" id="UP000887565"/>
    </source>
</evidence>
<evidence type="ECO:0000313" key="2">
    <source>
        <dbReference type="WBParaSite" id="nRc.2.0.1.t18758-RA"/>
    </source>
</evidence>
<dbReference type="AlphaFoldDB" id="A0A915IY50"/>
<sequence length="173" mass="19100">MICYGEQQPPVPGTKATFLDGHAFSEPDSILSDASSQLSSMAKSHYNNNYIVKESLIQKQNFLTTVTNTTNTSASSADENQNTKYLKYLGENIQSKNSNNGTNGNTADRPKQLQLSVSLQYDQSSQRLSIYISHGIDLGKQTFVLRPPEILRSPQKIPKKVVSTPPDVEALLH</sequence>
<dbReference type="Proteomes" id="UP000887565">
    <property type="component" value="Unplaced"/>
</dbReference>
<keyword evidence="1" id="KW-1185">Reference proteome</keyword>
<accession>A0A915IY50</accession>
<reference evidence="2" key="1">
    <citation type="submission" date="2022-11" db="UniProtKB">
        <authorList>
            <consortium name="WormBaseParasite"/>
        </authorList>
    </citation>
    <scope>IDENTIFICATION</scope>
</reference>